<name>A0A1F6AJ04_9BACT</name>
<gene>
    <name evidence="2" type="ORF">A3A79_04690</name>
</gene>
<evidence type="ECO:0000313" key="3">
    <source>
        <dbReference type="Proteomes" id="UP000178759"/>
    </source>
</evidence>
<keyword evidence="1" id="KW-0812">Transmembrane</keyword>
<feature type="transmembrane region" description="Helical" evidence="1">
    <location>
        <begin position="153"/>
        <end position="179"/>
    </location>
</feature>
<feature type="transmembrane region" description="Helical" evidence="1">
    <location>
        <begin position="112"/>
        <end position="141"/>
    </location>
</feature>
<dbReference type="Pfam" id="PF09586">
    <property type="entry name" value="YfhO"/>
    <property type="match status" value="2"/>
</dbReference>
<organism evidence="2 3">
    <name type="scientific">Candidatus Gottesmanbacteria bacterium RIFCSPLOWO2_01_FULL_43_11b</name>
    <dbReference type="NCBI Taxonomy" id="1798392"/>
    <lineage>
        <taxon>Bacteria</taxon>
        <taxon>Candidatus Gottesmaniibacteriota</taxon>
    </lineage>
</organism>
<accession>A0A1F6AJ04</accession>
<feature type="transmembrane region" description="Helical" evidence="1">
    <location>
        <begin position="374"/>
        <end position="396"/>
    </location>
</feature>
<proteinExistence type="predicted"/>
<evidence type="ECO:0000313" key="2">
    <source>
        <dbReference type="EMBL" id="OGG24452.1"/>
    </source>
</evidence>
<evidence type="ECO:0008006" key="4">
    <source>
        <dbReference type="Google" id="ProtNLM"/>
    </source>
</evidence>
<keyword evidence="1" id="KW-1133">Transmembrane helix</keyword>
<feature type="transmembrane region" description="Helical" evidence="1">
    <location>
        <begin position="199"/>
        <end position="225"/>
    </location>
</feature>
<reference evidence="2 3" key="1">
    <citation type="journal article" date="2016" name="Nat. Commun.">
        <title>Thousands of microbial genomes shed light on interconnected biogeochemical processes in an aquifer system.</title>
        <authorList>
            <person name="Anantharaman K."/>
            <person name="Brown C.T."/>
            <person name="Hug L.A."/>
            <person name="Sharon I."/>
            <person name="Castelle C.J."/>
            <person name="Probst A.J."/>
            <person name="Thomas B.C."/>
            <person name="Singh A."/>
            <person name="Wilkins M.J."/>
            <person name="Karaoz U."/>
            <person name="Brodie E.L."/>
            <person name="Williams K.H."/>
            <person name="Hubbard S.S."/>
            <person name="Banfield J.F."/>
        </authorList>
    </citation>
    <scope>NUCLEOTIDE SEQUENCE [LARGE SCALE GENOMIC DNA]</scope>
</reference>
<sequence>MDKKEALGAFALSAIITLVFFYKIIFGFVPFPGDLLLGEAKPWSTYSYFGYNPGSIPNKAQYPDVIRQLYPWKMLTVDLLKSRQAPLWNPYNFSGSPLLANFQSSPYYPLNIFYLIFAPIVAWTILVMLQIQLALWFTYLYARKLNISTLASWFAGISYALSAYMIVIVEYNTMGHVIAWLPLVLLSVEFLKEKFKASWLFVFIFALSSAALSGHPQLFAYLLIFTWIYCFIRTKNALLLCIFSLLSVGIAGIQYLPGIELIKHAARSAYNPSDLVEKLLIKPWQLLMLPFPNIFGNPATRNYWPMDTYAGKVSSIGLIPLFFLPALWRARNQPMVKFFAGVVAVILVLITVNPLSLVLSSVNIPLWSTSNPTLMMFLVSFALSVLCAIGIDAWKAEKHTKLKLIKRTGAVILGFGIVLTTLYFIGKSDIKFVTASRALIYGFILSVAVCISIALAIIRPKLMQVALIFLLIVHGGDQFMQFHKFNPIVPASYVFPPAPVTEFLREKAGINRVWGYGNALLGSNLATILKVYSTDGYDPLYPRLYGEFINGSRQGYIMEANRSDAMIVPGFGQEDLPSNTNRLRVLDALGVRYILDRAENASTTKTFPPNRFAVVYEKDGWKIFENLLAAPRTFIAQSIETYTDKEDFSKEFFRNEFDPGTTVLIESSTKLSLSKPQGGSAEILNYQPNYVEIRTVVPTDSLLYLSDSYYPGWRAYVDNKETTIIKANYAFRGVSVPQGDHVITFRYDPWSFATGKKITILAIVITLVFLMRKRKS</sequence>
<protein>
    <recommendedName>
        <fullName evidence="4">Membrane protein 6-pyruvoyl-tetrahydropterin synthase-related domain-containing protein</fullName>
    </recommendedName>
</protein>
<feature type="transmembrane region" description="Helical" evidence="1">
    <location>
        <begin position="438"/>
        <end position="458"/>
    </location>
</feature>
<dbReference type="Proteomes" id="UP000178759">
    <property type="component" value="Unassembled WGS sequence"/>
</dbReference>
<feature type="transmembrane region" description="Helical" evidence="1">
    <location>
        <begin position="309"/>
        <end position="327"/>
    </location>
</feature>
<dbReference type="STRING" id="1798392.A3A79_04690"/>
<feature type="transmembrane region" description="Helical" evidence="1">
    <location>
        <begin position="465"/>
        <end position="482"/>
    </location>
</feature>
<feature type="transmembrane region" description="Helical" evidence="1">
    <location>
        <begin position="750"/>
        <end position="770"/>
    </location>
</feature>
<dbReference type="AlphaFoldDB" id="A0A1F6AJ04"/>
<feature type="transmembrane region" description="Helical" evidence="1">
    <location>
        <begin position="408"/>
        <end position="426"/>
    </location>
</feature>
<comment type="caution">
    <text evidence="2">The sequence shown here is derived from an EMBL/GenBank/DDBJ whole genome shotgun (WGS) entry which is preliminary data.</text>
</comment>
<feature type="transmembrane region" description="Helical" evidence="1">
    <location>
        <begin position="237"/>
        <end position="256"/>
    </location>
</feature>
<dbReference type="EMBL" id="MFJV01000001">
    <property type="protein sequence ID" value="OGG24452.1"/>
    <property type="molecule type" value="Genomic_DNA"/>
</dbReference>
<dbReference type="PANTHER" id="PTHR38454:SF1">
    <property type="entry name" value="INTEGRAL MEMBRANE PROTEIN"/>
    <property type="match status" value="1"/>
</dbReference>
<feature type="transmembrane region" description="Helical" evidence="1">
    <location>
        <begin position="339"/>
        <end position="362"/>
    </location>
</feature>
<dbReference type="InterPro" id="IPR018580">
    <property type="entry name" value="Uncharacterised_YfhO"/>
</dbReference>
<feature type="transmembrane region" description="Helical" evidence="1">
    <location>
        <begin position="7"/>
        <end position="29"/>
    </location>
</feature>
<evidence type="ECO:0000256" key="1">
    <source>
        <dbReference type="SAM" id="Phobius"/>
    </source>
</evidence>
<dbReference type="PANTHER" id="PTHR38454">
    <property type="entry name" value="INTEGRAL MEMBRANE PROTEIN-RELATED"/>
    <property type="match status" value="1"/>
</dbReference>
<keyword evidence="1" id="KW-0472">Membrane</keyword>